<dbReference type="STRING" id="195064.SAMN05421721_1072"/>
<evidence type="ECO:0000256" key="4">
    <source>
        <dbReference type="ARBA" id="ARBA00023136"/>
    </source>
</evidence>
<evidence type="ECO:0000313" key="7">
    <source>
        <dbReference type="EMBL" id="SFM48704.1"/>
    </source>
</evidence>
<organism evidence="7 8">
    <name type="scientific">Ectothiorhodospira mobilis</name>
    <dbReference type="NCBI Taxonomy" id="195064"/>
    <lineage>
        <taxon>Bacteria</taxon>
        <taxon>Pseudomonadati</taxon>
        <taxon>Pseudomonadota</taxon>
        <taxon>Gammaproteobacteria</taxon>
        <taxon>Chromatiales</taxon>
        <taxon>Ectothiorhodospiraceae</taxon>
        <taxon>Ectothiorhodospira</taxon>
    </lineage>
</organism>
<dbReference type="PANTHER" id="PTHR37422:SF17">
    <property type="entry name" value="O-ANTIGEN LIGASE"/>
    <property type="match status" value="1"/>
</dbReference>
<evidence type="ECO:0000256" key="1">
    <source>
        <dbReference type="ARBA" id="ARBA00004141"/>
    </source>
</evidence>
<dbReference type="Pfam" id="PF04932">
    <property type="entry name" value="Wzy_C"/>
    <property type="match status" value="1"/>
</dbReference>
<name>A0A1I4R8S2_ECTMO</name>
<accession>A0A1I4R8S2</accession>
<feature type="transmembrane region" description="Helical" evidence="5">
    <location>
        <begin position="205"/>
        <end position="223"/>
    </location>
</feature>
<keyword evidence="8" id="KW-1185">Reference proteome</keyword>
<dbReference type="Proteomes" id="UP000199556">
    <property type="component" value="Unassembled WGS sequence"/>
</dbReference>
<evidence type="ECO:0000256" key="2">
    <source>
        <dbReference type="ARBA" id="ARBA00022692"/>
    </source>
</evidence>
<dbReference type="InterPro" id="IPR007016">
    <property type="entry name" value="O-antigen_ligase-rel_domated"/>
</dbReference>
<feature type="domain" description="O-antigen ligase-related" evidence="6">
    <location>
        <begin position="159"/>
        <end position="317"/>
    </location>
</feature>
<feature type="transmembrane region" description="Helical" evidence="5">
    <location>
        <begin position="368"/>
        <end position="385"/>
    </location>
</feature>
<evidence type="ECO:0000313" key="8">
    <source>
        <dbReference type="Proteomes" id="UP000199556"/>
    </source>
</evidence>
<feature type="transmembrane region" description="Helical" evidence="5">
    <location>
        <begin position="150"/>
        <end position="169"/>
    </location>
</feature>
<protein>
    <submittedName>
        <fullName evidence="7">O-Antigen ligase</fullName>
    </submittedName>
</protein>
<feature type="transmembrane region" description="Helical" evidence="5">
    <location>
        <begin position="78"/>
        <end position="98"/>
    </location>
</feature>
<evidence type="ECO:0000256" key="5">
    <source>
        <dbReference type="SAM" id="Phobius"/>
    </source>
</evidence>
<keyword evidence="7" id="KW-0436">Ligase</keyword>
<sequence length="392" mass="44172">MLVLLTAVRAPVFWRDMRHQPLFWYSIVLISFFLGHYVILRYQQPLAVPPDLDVLEGFILLCFFSVIAWVLKGKSLSLVRSVLVLAAIGLLASFVLHIDWADIASFFEKRQSFGKAAIAQGLYAGLVLFGFFVFLASLLDLVGNRKWKKIVAIAFWLIGVIVAATAFLATQSRGAWGAFIVAIIVAFFGAMVHCPHALYTNGKRLALPLILGAIFMVGLVVYYQEAIFDRLLQDSSVYEQLITVDRESIPYSSVGRRAHMWIYGIQCWMERPMLGWGVGSAQPLLKQDPNLAIHPHFHNTYIQILVETGLVGLLLFCGLVLLLLFSLCNSFKKGNIPLDIFIFLIGAWVMVLTWSLIDTRLIHYDGRFLWLLLMGVTMVVSQGWLRRKSKSA</sequence>
<feature type="transmembrane region" description="Helical" evidence="5">
    <location>
        <begin position="336"/>
        <end position="356"/>
    </location>
</feature>
<dbReference type="InterPro" id="IPR051533">
    <property type="entry name" value="WaaL-like"/>
</dbReference>
<feature type="transmembrane region" description="Helical" evidence="5">
    <location>
        <begin position="54"/>
        <end position="71"/>
    </location>
</feature>
<dbReference type="GO" id="GO:0016874">
    <property type="term" value="F:ligase activity"/>
    <property type="evidence" value="ECO:0007669"/>
    <property type="project" value="UniProtKB-KW"/>
</dbReference>
<feature type="transmembrane region" description="Helical" evidence="5">
    <location>
        <begin position="22"/>
        <end position="42"/>
    </location>
</feature>
<evidence type="ECO:0000256" key="3">
    <source>
        <dbReference type="ARBA" id="ARBA00022989"/>
    </source>
</evidence>
<keyword evidence="4 5" id="KW-0472">Membrane</keyword>
<keyword evidence="3 5" id="KW-1133">Transmembrane helix</keyword>
<dbReference type="PANTHER" id="PTHR37422">
    <property type="entry name" value="TEICHURONIC ACID BIOSYNTHESIS PROTEIN TUAE"/>
    <property type="match status" value="1"/>
</dbReference>
<dbReference type="EMBL" id="FOUO01000007">
    <property type="protein sequence ID" value="SFM48704.1"/>
    <property type="molecule type" value="Genomic_DNA"/>
</dbReference>
<dbReference type="GO" id="GO:0016020">
    <property type="term" value="C:membrane"/>
    <property type="evidence" value="ECO:0007669"/>
    <property type="project" value="UniProtKB-SubCell"/>
</dbReference>
<gene>
    <name evidence="7" type="ORF">SAMN05421721_1072</name>
</gene>
<comment type="subcellular location">
    <subcellularLocation>
        <location evidence="1">Membrane</location>
        <topology evidence="1">Multi-pass membrane protein</topology>
    </subcellularLocation>
</comment>
<proteinExistence type="predicted"/>
<feature type="transmembrane region" description="Helical" evidence="5">
    <location>
        <begin position="301"/>
        <end position="324"/>
    </location>
</feature>
<keyword evidence="2 5" id="KW-0812">Transmembrane</keyword>
<feature type="transmembrane region" description="Helical" evidence="5">
    <location>
        <begin position="175"/>
        <end position="193"/>
    </location>
</feature>
<dbReference type="AlphaFoldDB" id="A0A1I4R8S2"/>
<reference evidence="7 8" key="1">
    <citation type="submission" date="2016-10" db="EMBL/GenBank/DDBJ databases">
        <authorList>
            <person name="de Groot N.N."/>
        </authorList>
    </citation>
    <scope>NUCLEOTIDE SEQUENCE [LARGE SCALE GENOMIC DNA]</scope>
    <source>
        <strain evidence="7 8">DSM 4180</strain>
    </source>
</reference>
<feature type="transmembrane region" description="Helical" evidence="5">
    <location>
        <begin position="118"/>
        <end position="138"/>
    </location>
</feature>
<evidence type="ECO:0000259" key="6">
    <source>
        <dbReference type="Pfam" id="PF04932"/>
    </source>
</evidence>